<name>A0A233VWQ1_FINMA</name>
<accession>A0A233VWQ1</accession>
<dbReference type="Proteomes" id="UP000215361">
    <property type="component" value="Unassembled WGS sequence"/>
</dbReference>
<comment type="caution">
    <text evidence="1">The sequence shown here is derived from an EMBL/GenBank/DDBJ whole genome shotgun (WGS) entry which is preliminary data.</text>
</comment>
<organism evidence="1 2">
    <name type="scientific">Finegoldia magna</name>
    <name type="common">Peptostreptococcus magnus</name>
    <dbReference type="NCBI Taxonomy" id="1260"/>
    <lineage>
        <taxon>Bacteria</taxon>
        <taxon>Bacillati</taxon>
        <taxon>Bacillota</taxon>
        <taxon>Tissierellia</taxon>
        <taxon>Tissierellales</taxon>
        <taxon>Peptoniphilaceae</taxon>
        <taxon>Finegoldia</taxon>
    </lineage>
</organism>
<dbReference type="EMBL" id="NDYI01000023">
    <property type="protein sequence ID" value="OXZ36841.1"/>
    <property type="molecule type" value="Genomic_DNA"/>
</dbReference>
<protein>
    <submittedName>
        <fullName evidence="1">Uncharacterized protein</fullName>
    </submittedName>
</protein>
<dbReference type="RefSeq" id="WP_094202958.1">
    <property type="nucleotide sequence ID" value="NZ_NDYI01000023.1"/>
</dbReference>
<sequence>MRDGTIEYKVKVFISSKCGGKYTLVRKALKSLLSETNIVQVFIFEELGASSQHVIDSYITKLDDSDLCVFLIDNKDDVSEAVLKEQKRARELKKRALYFFCDEDKKEPTELQLEIRDSFREKYDVVHEFSDLIEKAYTGIMRDVVDIYRNYCREQFIGFATNEDTGEINVINNNYIINKELFQGFIMTRNVAKEIIFNTKKEESSRLNFKLDKSLSIMLSNLLGHNTNIPINYSSLANELCNRHESYLKSFITYRVRAIEAYFSNELDECANELENAYNESINNDKIPNWLSNDVLIDWRNIIILQDEINNQYSLEIKPQTLLEENQEKVYYPLLDRCTGSLSQKLLKRLMNQKVDSPYTTHFEGVDDILDDLSNSFILSMTYGSLTHLLLIRDRMISILSSLNFLYYDHNMYIFLVKLLLMEQKDKELEKIIRAYNQSTDTIHATDIGNMISGINLIPVPHKRFISKLLILKHYGYYFSDDLFTSYVYEVFKEVDIWIADENRILSIASYIFEFLIYNISRIDNNKIIEVCITLIEKNFRRYFDNILKVLSRINYSKISTINQEKVLKLIIDMIRNEEIRKGCNALSSYLIVLRKNITIDVELLDTTIEECMNSFYLSEYLLEIKHDRGDETYKHIDRYVEKINQRNKEQGKNGTIIGYADDPYKTIRNIIEFDKLKLDTKHIKSILSSVVRTLREEKQTIGDKIRAIELFIYLKNKYPYEQELDLTFYSIIEDKELVLCGHEDVFFEKASLSTLEFSFMMLQLCFNEYDFSDVLSKMAIFSQKSETEIIESFETLKSFLYNVDFDKLEDSVLSTIIQYSIGLSSHNEKDIRLQATRTMILLCKSKYKELALSQLSKMMDNEIYQIKIEIMYGVYELDFKDNTKKNYIIKKGLVDNHYLIRKAANETREKISINNDTI</sequence>
<dbReference type="AlphaFoldDB" id="A0A233VWQ1"/>
<evidence type="ECO:0000313" key="2">
    <source>
        <dbReference type="Proteomes" id="UP000215361"/>
    </source>
</evidence>
<gene>
    <name evidence="1" type="ORF">B9N56_07805</name>
</gene>
<evidence type="ECO:0000313" key="1">
    <source>
        <dbReference type="EMBL" id="OXZ36841.1"/>
    </source>
</evidence>
<proteinExistence type="predicted"/>
<reference evidence="2" key="1">
    <citation type="submission" date="2017-04" db="EMBL/GenBank/DDBJ databases">
        <title>Finegoldia magna isolated from orthopedic joint implant-associated infections.</title>
        <authorList>
            <person name="Bjorklund S."/>
            <person name="Bruggemann H."/>
            <person name="Jensen A."/>
            <person name="Hellmark B."/>
            <person name="Soderquist B."/>
        </authorList>
    </citation>
    <scope>NUCLEOTIDE SEQUENCE [LARGE SCALE GENOMIC DNA]</scope>
    <source>
        <strain evidence="2">08T492</strain>
    </source>
</reference>